<reference evidence="2" key="1">
    <citation type="submission" date="2021-12" db="EMBL/GenBank/DDBJ databases">
        <title>Prjna785345.</title>
        <authorList>
            <person name="Rujirawat T."/>
            <person name="Krajaejun T."/>
        </authorList>
    </citation>
    <scope>NUCLEOTIDE SEQUENCE</scope>
    <source>
        <strain evidence="2">Pi057C3</strain>
    </source>
</reference>
<organism evidence="2 3">
    <name type="scientific">Pythium insidiosum</name>
    <name type="common">Pythiosis disease agent</name>
    <dbReference type="NCBI Taxonomy" id="114742"/>
    <lineage>
        <taxon>Eukaryota</taxon>
        <taxon>Sar</taxon>
        <taxon>Stramenopiles</taxon>
        <taxon>Oomycota</taxon>
        <taxon>Peronosporomycetes</taxon>
        <taxon>Pythiales</taxon>
        <taxon>Pythiaceae</taxon>
        <taxon>Pythium</taxon>
    </lineage>
</organism>
<evidence type="ECO:0000313" key="2">
    <source>
        <dbReference type="EMBL" id="KAJ0390015.1"/>
    </source>
</evidence>
<sequence length="85" mass="9215">MALTDEDRGRIKGLREAGKTVRAIALAVGCSPATVTRVVKGLFKMKKRGRKDALSARELRRLVRTASKGELSSAALKARLDLPLI</sequence>
<evidence type="ECO:0000259" key="1">
    <source>
        <dbReference type="Pfam" id="PF13936"/>
    </source>
</evidence>
<dbReference type="InterPro" id="IPR025246">
    <property type="entry name" value="IS30-like_HTH"/>
</dbReference>
<dbReference type="Gene3D" id="1.10.10.60">
    <property type="entry name" value="Homeodomain-like"/>
    <property type="match status" value="1"/>
</dbReference>
<accession>A0AAD5LZ29</accession>
<dbReference type="AlphaFoldDB" id="A0AAD5LZ29"/>
<comment type="caution">
    <text evidence="2">The sequence shown here is derived from an EMBL/GenBank/DDBJ whole genome shotgun (WGS) entry which is preliminary data.</text>
</comment>
<dbReference type="EMBL" id="JAKCXM010002731">
    <property type="protein sequence ID" value="KAJ0390015.1"/>
    <property type="molecule type" value="Genomic_DNA"/>
</dbReference>
<evidence type="ECO:0000313" key="3">
    <source>
        <dbReference type="Proteomes" id="UP001209570"/>
    </source>
</evidence>
<dbReference type="Proteomes" id="UP001209570">
    <property type="component" value="Unassembled WGS sequence"/>
</dbReference>
<keyword evidence="3" id="KW-1185">Reference proteome</keyword>
<dbReference type="Pfam" id="PF13936">
    <property type="entry name" value="HTH_38"/>
    <property type="match status" value="1"/>
</dbReference>
<proteinExistence type="predicted"/>
<name>A0AAD5LZ29_PYTIN</name>
<protein>
    <recommendedName>
        <fullName evidence="1">Transposase IS30-like HTH domain-containing protein</fullName>
    </recommendedName>
</protein>
<feature type="domain" description="Transposase IS30-like HTH" evidence="1">
    <location>
        <begin position="3"/>
        <end position="40"/>
    </location>
</feature>
<gene>
    <name evidence="2" type="ORF">P43SY_010474</name>
</gene>